<feature type="binding site" evidence="4">
    <location>
        <position position="120"/>
    </location>
    <ligand>
        <name>substrate</name>
    </ligand>
</feature>
<comment type="subunit">
    <text evidence="4">Heterotetramer; composed of 2 small (MOCS2A) and 2 large (MOCS2B) subunits.</text>
</comment>
<dbReference type="InterPro" id="IPR036563">
    <property type="entry name" value="MoaE_sf"/>
</dbReference>
<dbReference type="PANTHER" id="PTHR23404">
    <property type="entry name" value="MOLYBDOPTERIN SYNTHASE RELATED"/>
    <property type="match status" value="1"/>
</dbReference>
<dbReference type="GO" id="GO:1990140">
    <property type="term" value="C:molybdopterin synthase complex"/>
    <property type="evidence" value="ECO:0007669"/>
    <property type="project" value="UniProtKB-UniRule"/>
</dbReference>
<feature type="binding site" evidence="4">
    <location>
        <begin position="127"/>
        <end position="129"/>
    </location>
    <ligand>
        <name>substrate</name>
    </ligand>
</feature>
<comment type="catalytic activity">
    <reaction evidence="4">
        <text>2 [molybdopterin-synthase sulfur-carrier protein]-C-terminal-Gly-aminoethanethioate + cyclic pyranopterin phosphate + H2O = molybdopterin + 2 [molybdopterin-synthase sulfur-carrier protein]-C-terminal Gly-Gly + 2 H(+)</text>
        <dbReference type="Rhea" id="RHEA:26333"/>
        <dbReference type="Rhea" id="RHEA-COMP:12202"/>
        <dbReference type="Rhea" id="RHEA-COMP:19907"/>
        <dbReference type="ChEBI" id="CHEBI:15377"/>
        <dbReference type="ChEBI" id="CHEBI:15378"/>
        <dbReference type="ChEBI" id="CHEBI:58698"/>
        <dbReference type="ChEBI" id="CHEBI:59648"/>
        <dbReference type="ChEBI" id="CHEBI:90778"/>
        <dbReference type="ChEBI" id="CHEBI:232372"/>
        <dbReference type="EC" id="2.8.1.12"/>
    </reaction>
</comment>
<dbReference type="GeneID" id="106752339"/>
<comment type="miscellaneous">
    <text evidence="4">This protein is produced by a bicistronic gene which also produces the large subunit (MOCS2A).</text>
</comment>
<dbReference type="GO" id="GO:0006777">
    <property type="term" value="P:Mo-molybdopterin cofactor biosynthetic process"/>
    <property type="evidence" value="ECO:0007669"/>
    <property type="project" value="UniProtKB-UniRule"/>
</dbReference>
<keyword evidence="5" id="KW-1185">Reference proteome</keyword>
<proteinExistence type="inferred from homology"/>
<dbReference type="EC" id="2.8.1.12" evidence="4"/>
<comment type="pathway">
    <text evidence="4">Cofactor biosynthesis; molybdopterin biosynthesis.</text>
</comment>
<keyword evidence="3 4" id="KW-0501">Molybdenum cofactor biosynthesis</keyword>
<dbReference type="GO" id="GO:0030366">
    <property type="term" value="F:molybdopterin synthase activity"/>
    <property type="evidence" value="ECO:0007669"/>
    <property type="project" value="UniProtKB-UniRule"/>
</dbReference>
<organism evidence="5 6">
    <name type="scientific">Dinoponera quadriceps</name>
    <name type="common">South American ant</name>
    <dbReference type="NCBI Taxonomy" id="609295"/>
    <lineage>
        <taxon>Eukaryota</taxon>
        <taxon>Metazoa</taxon>
        <taxon>Ecdysozoa</taxon>
        <taxon>Arthropoda</taxon>
        <taxon>Hexapoda</taxon>
        <taxon>Insecta</taxon>
        <taxon>Pterygota</taxon>
        <taxon>Neoptera</taxon>
        <taxon>Endopterygota</taxon>
        <taxon>Hymenoptera</taxon>
        <taxon>Apocrita</taxon>
        <taxon>Aculeata</taxon>
        <taxon>Formicoidea</taxon>
        <taxon>Formicidae</taxon>
        <taxon>Ponerinae</taxon>
        <taxon>Ponerini</taxon>
        <taxon>Dinoponera</taxon>
    </lineage>
</organism>
<name>A0A6P3YEB7_DINQU</name>
<dbReference type="AlphaFoldDB" id="A0A6P3YEB7"/>
<comment type="similarity">
    <text evidence="4">Belongs to the MoaE family. MOCS2B subfamily.</text>
</comment>
<dbReference type="SUPFAM" id="SSF54690">
    <property type="entry name" value="Molybdopterin synthase subunit MoaE"/>
    <property type="match status" value="1"/>
</dbReference>
<dbReference type="CTD" id="43017"/>
<keyword evidence="1 4" id="KW-0963">Cytoplasm</keyword>
<dbReference type="CDD" id="cd00756">
    <property type="entry name" value="MoaE"/>
    <property type="match status" value="1"/>
</dbReference>
<dbReference type="HAMAP" id="MF_03052">
    <property type="entry name" value="MOC2B"/>
    <property type="match status" value="1"/>
</dbReference>
<dbReference type="Gene3D" id="3.90.1170.40">
    <property type="entry name" value="Molybdopterin biosynthesis MoaE subunit"/>
    <property type="match status" value="1"/>
</dbReference>
<reference evidence="6" key="1">
    <citation type="submission" date="2025-08" db="UniProtKB">
        <authorList>
            <consortium name="RefSeq"/>
        </authorList>
    </citation>
    <scope>IDENTIFICATION</scope>
</reference>
<dbReference type="Proteomes" id="UP000515204">
    <property type="component" value="Unplaced"/>
</dbReference>
<protein>
    <recommendedName>
        <fullName evidence="4">Molybdopterin synthase catalytic subunit</fullName>
        <ecNumber evidence="4">2.8.1.12</ecNumber>
    </recommendedName>
    <alternativeName>
        <fullName evidence="4">Molybdenum cofactor synthesis protein 2 large subunit</fullName>
    </alternativeName>
    <alternativeName>
        <fullName evidence="4">Molybdenum cofactor synthesis protein 2B</fullName>
        <shortName evidence="4">MOCS2B</shortName>
    </alternativeName>
</protein>
<evidence type="ECO:0000313" key="6">
    <source>
        <dbReference type="RefSeq" id="XP_014489455.1"/>
    </source>
</evidence>
<gene>
    <name evidence="6" type="primary">LOC106752339</name>
    <name evidence="4" type="synonym">Mocs2</name>
</gene>
<feature type="binding site" evidence="4">
    <location>
        <begin position="104"/>
        <end position="105"/>
    </location>
    <ligand>
        <name>substrate</name>
    </ligand>
</feature>
<comment type="function">
    <text evidence="4">Catalytic subunit of the molybdopterin synthase complex, a complex that catalyzes the conversion of precursor Z into molybdopterin. Acts by mediating the incorporation of 2 sulfur atoms from thiocarboxylated MOCS2A into precursor Z to generate a dithiolene group.</text>
</comment>
<dbReference type="KEGG" id="dqu:106752339"/>
<dbReference type="UniPathway" id="UPA00344"/>
<accession>A0A6P3YEB7</accession>
<sequence length="396" mass="45621">MEAPKNFIKLQQEELNITDIIHLVTFPNCGAVSNFIGITRDNFENKKVIKLEYEAYEEMALKEMNNICTKIRLQWDVEGIAMYHRIGEVPISKASVVIAISSPHREESLKAVEYAINTLKASVPIWKEEIYETGEPQWKQNKECTWGNISNSVSEMDNNVSNVKNVSSNISKVGDVIKPTTLKKHNVQATINVDEEIPDKIVIDPNQVQIRANAEELNHRIESFIEKKRRQANIGNVREFCCRSEQNEDNQNSCARVDAILMHRNDSKSHMKVHRVFNIWGPQTVDQSILRRTTISSTSSNTANPFPILNERFSVTERILGINKPVPKDIYERLKIIEDKILYLEGISPEYKEFWAGKDIDILKGNLKPVQKRTYSTAELDSKLHELERKYNERIK</sequence>
<evidence type="ECO:0000256" key="2">
    <source>
        <dbReference type="ARBA" id="ARBA00022679"/>
    </source>
</evidence>
<evidence type="ECO:0000256" key="4">
    <source>
        <dbReference type="HAMAP-Rule" id="MF_03052"/>
    </source>
</evidence>
<dbReference type="FunFam" id="3.90.1170.40:FF:000002">
    <property type="entry name" value="Molybdopterin synthase catalytic subunit"/>
    <property type="match status" value="1"/>
</dbReference>
<evidence type="ECO:0000256" key="1">
    <source>
        <dbReference type="ARBA" id="ARBA00022490"/>
    </source>
</evidence>
<dbReference type="RefSeq" id="XP_014489455.1">
    <property type="nucleotide sequence ID" value="XM_014633969.1"/>
</dbReference>
<evidence type="ECO:0000313" key="5">
    <source>
        <dbReference type="Proteomes" id="UP000515204"/>
    </source>
</evidence>
<evidence type="ECO:0000256" key="3">
    <source>
        <dbReference type="ARBA" id="ARBA00023150"/>
    </source>
</evidence>
<dbReference type="InterPro" id="IPR028888">
    <property type="entry name" value="MOCS2B_euk"/>
</dbReference>
<keyword evidence="2 4" id="KW-0808">Transferase</keyword>
<dbReference type="OrthoDB" id="5531344at2759"/>
<dbReference type="Pfam" id="PF02391">
    <property type="entry name" value="MoaE"/>
    <property type="match status" value="1"/>
</dbReference>
<comment type="subcellular location">
    <subcellularLocation>
        <location evidence="4">Cytoplasm</location>
    </subcellularLocation>
</comment>
<dbReference type="InterPro" id="IPR003448">
    <property type="entry name" value="Mopterin_biosynth_MoaE"/>
</dbReference>